<proteinExistence type="predicted"/>
<dbReference type="AlphaFoldDB" id="A0A504JCE0"/>
<gene>
    <name evidence="1" type="ORF">FHK87_16805</name>
</gene>
<sequence length="126" mass="13999">MGGISTTLGIVFLLFFNSISGQSISNNKIIAKIKTNHEEGVLSITGIVTNKGNISVQDLYYRLSVVKIDTEENLSRSNQKGRFGLNGNENKHLTELSLNSDKDDTIVARLFIYNQDKVICKDHLVI</sequence>
<dbReference type="OrthoDB" id="1524955at2"/>
<dbReference type="InterPro" id="IPR053722">
    <property type="entry name" value="Curli_assembly_CsgC/AgfC"/>
</dbReference>
<dbReference type="EMBL" id="VFWZ01000005">
    <property type="protein sequence ID" value="TPN84589.1"/>
    <property type="molecule type" value="Genomic_DNA"/>
</dbReference>
<dbReference type="Gene3D" id="2.60.40.2420">
    <property type="match status" value="1"/>
</dbReference>
<dbReference type="RefSeq" id="WP_140594924.1">
    <property type="nucleotide sequence ID" value="NZ_VFWZ01000005.1"/>
</dbReference>
<accession>A0A504JCE0</accession>
<organism evidence="1 2">
    <name type="scientific">Aquimarina algicola</name>
    <dbReference type="NCBI Taxonomy" id="2589995"/>
    <lineage>
        <taxon>Bacteria</taxon>
        <taxon>Pseudomonadati</taxon>
        <taxon>Bacteroidota</taxon>
        <taxon>Flavobacteriia</taxon>
        <taxon>Flavobacteriales</taxon>
        <taxon>Flavobacteriaceae</taxon>
        <taxon>Aquimarina</taxon>
    </lineage>
</organism>
<reference evidence="1 2" key="1">
    <citation type="submission" date="2019-06" db="EMBL/GenBank/DDBJ databases">
        <authorList>
            <person name="Meng X."/>
        </authorList>
    </citation>
    <scope>NUCLEOTIDE SEQUENCE [LARGE SCALE GENOMIC DNA]</scope>
    <source>
        <strain evidence="1 2">M625</strain>
    </source>
</reference>
<name>A0A504JCE0_9FLAO</name>
<dbReference type="Proteomes" id="UP000315540">
    <property type="component" value="Unassembled WGS sequence"/>
</dbReference>
<protein>
    <recommendedName>
        <fullName evidence="3">DUF2393 domain-containing protein</fullName>
    </recommendedName>
</protein>
<comment type="caution">
    <text evidence="1">The sequence shown here is derived from an EMBL/GenBank/DDBJ whole genome shotgun (WGS) entry which is preliminary data.</text>
</comment>
<keyword evidence="2" id="KW-1185">Reference proteome</keyword>
<evidence type="ECO:0000313" key="1">
    <source>
        <dbReference type="EMBL" id="TPN84589.1"/>
    </source>
</evidence>
<evidence type="ECO:0008006" key="3">
    <source>
        <dbReference type="Google" id="ProtNLM"/>
    </source>
</evidence>
<evidence type="ECO:0000313" key="2">
    <source>
        <dbReference type="Proteomes" id="UP000315540"/>
    </source>
</evidence>